<dbReference type="Proteomes" id="UP001175271">
    <property type="component" value="Unassembled WGS sequence"/>
</dbReference>
<dbReference type="GO" id="GO:0005743">
    <property type="term" value="C:mitochondrial inner membrane"/>
    <property type="evidence" value="ECO:0007669"/>
    <property type="project" value="InterPro"/>
</dbReference>
<keyword evidence="3" id="KW-1015">Disulfide bond</keyword>
<evidence type="ECO:0000313" key="7">
    <source>
        <dbReference type="Proteomes" id="UP001175271"/>
    </source>
</evidence>
<reference evidence="6" key="1">
    <citation type="submission" date="2023-06" db="EMBL/GenBank/DDBJ databases">
        <title>Genomic analysis of the entomopathogenic nematode Steinernema hermaphroditum.</title>
        <authorList>
            <person name="Schwarz E.M."/>
            <person name="Heppert J.K."/>
            <person name="Baniya A."/>
            <person name="Schwartz H.T."/>
            <person name="Tan C.-H."/>
            <person name="Antoshechkin I."/>
            <person name="Sternberg P.W."/>
            <person name="Goodrich-Blair H."/>
            <person name="Dillman A.R."/>
        </authorList>
    </citation>
    <scope>NUCLEOTIDE SEQUENCE</scope>
    <source>
        <strain evidence="6">PS9179</strain>
        <tissue evidence="6">Whole animal</tissue>
    </source>
</reference>
<dbReference type="EMBL" id="JAUCMV010000002">
    <property type="protein sequence ID" value="KAK0416972.1"/>
    <property type="molecule type" value="Genomic_DNA"/>
</dbReference>
<accession>A0AA39M137</accession>
<dbReference type="InterPro" id="IPR009423">
    <property type="entry name" value="NDUC2"/>
</dbReference>
<dbReference type="AlphaFoldDB" id="A0AA39M137"/>
<dbReference type="SUPFAM" id="SSF47694">
    <property type="entry name" value="Cytochrome c oxidase subunit h"/>
    <property type="match status" value="1"/>
</dbReference>
<evidence type="ECO:0000313" key="6">
    <source>
        <dbReference type="EMBL" id="KAK0416972.1"/>
    </source>
</evidence>
<keyword evidence="4" id="KW-0812">Transmembrane</keyword>
<keyword evidence="4" id="KW-1133">Transmembrane helix</keyword>
<gene>
    <name evidence="6" type="ORF">QR680_012778</name>
</gene>
<evidence type="ECO:0000256" key="1">
    <source>
        <dbReference type="ARBA" id="ARBA00004173"/>
    </source>
</evidence>
<evidence type="ECO:0000256" key="3">
    <source>
        <dbReference type="ARBA" id="ARBA00023157"/>
    </source>
</evidence>
<feature type="chain" id="PRO_5041466477" description="NADH dehydrogenase [ubiquinone] 1 subunit C2" evidence="5">
    <location>
        <begin position="23"/>
        <end position="288"/>
    </location>
</feature>
<organism evidence="6 7">
    <name type="scientific">Steinernema hermaphroditum</name>
    <dbReference type="NCBI Taxonomy" id="289476"/>
    <lineage>
        <taxon>Eukaryota</taxon>
        <taxon>Metazoa</taxon>
        <taxon>Ecdysozoa</taxon>
        <taxon>Nematoda</taxon>
        <taxon>Chromadorea</taxon>
        <taxon>Rhabditida</taxon>
        <taxon>Tylenchina</taxon>
        <taxon>Panagrolaimomorpha</taxon>
        <taxon>Strongyloidoidea</taxon>
        <taxon>Steinernematidae</taxon>
        <taxon>Steinernema</taxon>
    </lineage>
</organism>
<keyword evidence="5" id="KW-0732">Signal</keyword>
<dbReference type="GO" id="GO:0045277">
    <property type="term" value="C:respiratory chain complex IV"/>
    <property type="evidence" value="ECO:0007669"/>
    <property type="project" value="InterPro"/>
</dbReference>
<dbReference type="GO" id="GO:0006120">
    <property type="term" value="P:mitochondrial electron transport, NADH to ubiquinone"/>
    <property type="evidence" value="ECO:0007669"/>
    <property type="project" value="InterPro"/>
</dbReference>
<dbReference type="InterPro" id="IPR003213">
    <property type="entry name" value="Cyt_c_oxidase_su6B"/>
</dbReference>
<name>A0AA39M137_9BILA</name>
<dbReference type="InterPro" id="IPR048280">
    <property type="entry name" value="COX6B-like"/>
</dbReference>
<evidence type="ECO:0000256" key="5">
    <source>
        <dbReference type="SAM" id="SignalP"/>
    </source>
</evidence>
<comment type="caution">
    <text evidence="6">The sequence shown here is derived from an EMBL/GenBank/DDBJ whole genome shotgun (WGS) entry which is preliminary data.</text>
</comment>
<sequence>MGRTLHTAVLCGFATLQMACDCASLRRGAIDLLVYVYSACDAQIVAMAQEMEVPATTFERFSELYKKSPALRHPDSPDWFRKDISEELKKKFIWAAPYDARFPQELMGLDYAPCKFFQNVYKDICPGFWVEKWDELRDEGRFPAKFDRMSSSTIVNQKELERRESYIRAYNRPRDLLDPFTWTYPWKGAGVMAALSVGTIHLHNLWMKKPWYFAVFPRAALVGVIATLGYGMGMLREHHYRTRDAVMEHYIQLHPEDFDHLKDYHGRPFSKILLPWYPRRTQYKQYDN</sequence>
<dbReference type="Pfam" id="PF06374">
    <property type="entry name" value="NDUF_C2"/>
    <property type="match status" value="1"/>
</dbReference>
<dbReference type="InterPro" id="IPR036549">
    <property type="entry name" value="CX6/COA6-like_sf"/>
</dbReference>
<keyword evidence="2" id="KW-0496">Mitochondrion</keyword>
<dbReference type="PANTHER" id="PTHR11387">
    <property type="entry name" value="CYTOCHROME C OXIDASE SUBUNIT 6B"/>
    <property type="match status" value="1"/>
</dbReference>
<keyword evidence="4" id="KW-0472">Membrane</keyword>
<comment type="subcellular location">
    <subcellularLocation>
        <location evidence="1">Mitochondrion</location>
    </subcellularLocation>
</comment>
<evidence type="ECO:0008006" key="8">
    <source>
        <dbReference type="Google" id="ProtNLM"/>
    </source>
</evidence>
<proteinExistence type="predicted"/>
<evidence type="ECO:0000256" key="2">
    <source>
        <dbReference type="ARBA" id="ARBA00023128"/>
    </source>
</evidence>
<dbReference type="Gene3D" id="1.10.10.140">
    <property type="entry name" value="Cytochrome c oxidase, subunit VIb"/>
    <property type="match status" value="1"/>
</dbReference>
<keyword evidence="7" id="KW-1185">Reference proteome</keyword>
<evidence type="ECO:0000256" key="4">
    <source>
        <dbReference type="SAM" id="Phobius"/>
    </source>
</evidence>
<dbReference type="CDD" id="cd00926">
    <property type="entry name" value="Cyt_c_Oxidase_VIb"/>
    <property type="match status" value="1"/>
</dbReference>
<feature type="signal peptide" evidence="5">
    <location>
        <begin position="1"/>
        <end position="22"/>
    </location>
</feature>
<feature type="transmembrane region" description="Helical" evidence="4">
    <location>
        <begin position="211"/>
        <end position="233"/>
    </location>
</feature>
<dbReference type="Pfam" id="PF02297">
    <property type="entry name" value="COX6B"/>
    <property type="match status" value="1"/>
</dbReference>
<protein>
    <recommendedName>
        <fullName evidence="8">NADH dehydrogenase [ubiquinone] 1 subunit C2</fullName>
    </recommendedName>
</protein>